<gene>
    <name evidence="20" type="primary">TBLA0H03070</name>
    <name evidence="20" type="ORF">TBLA_0H03070</name>
</gene>
<evidence type="ECO:0000256" key="15">
    <source>
        <dbReference type="ARBA" id="ARBA00023306"/>
    </source>
</evidence>
<dbReference type="Proteomes" id="UP000002866">
    <property type="component" value="Chromosome 8"/>
</dbReference>
<evidence type="ECO:0000256" key="2">
    <source>
        <dbReference type="ARBA" id="ARBA00004186"/>
    </source>
</evidence>
<keyword evidence="9" id="KW-0498">Mitosis</keyword>
<evidence type="ECO:0000256" key="16">
    <source>
        <dbReference type="ARBA" id="ARBA00023328"/>
    </source>
</evidence>
<dbReference type="OMA" id="LIRDCNP"/>
<keyword evidence="15" id="KW-0131">Cell cycle</keyword>
<dbReference type="InParanoid" id="I2H886"/>
<dbReference type="InterPro" id="IPR013966">
    <property type="entry name" value="Spc34"/>
</dbReference>
<evidence type="ECO:0000256" key="7">
    <source>
        <dbReference type="ARBA" id="ARBA00022618"/>
    </source>
</evidence>
<evidence type="ECO:0000256" key="1">
    <source>
        <dbReference type="ARBA" id="ARBA00004123"/>
    </source>
</evidence>
<dbReference type="GO" id="GO:0008608">
    <property type="term" value="P:attachment of spindle microtubules to kinetochore"/>
    <property type="evidence" value="ECO:0007669"/>
    <property type="project" value="InterPro"/>
</dbReference>
<dbReference type="GeneID" id="14497745"/>
<dbReference type="Pfam" id="PF08657">
    <property type="entry name" value="DASH_Spc34"/>
    <property type="match status" value="1"/>
</dbReference>
<dbReference type="eggNOG" id="ENOG502QSS0">
    <property type="taxonomic scope" value="Eukaryota"/>
</dbReference>
<evidence type="ECO:0000256" key="17">
    <source>
        <dbReference type="ARBA" id="ARBA00044112"/>
    </source>
</evidence>
<evidence type="ECO:0000256" key="9">
    <source>
        <dbReference type="ARBA" id="ARBA00022776"/>
    </source>
</evidence>
<evidence type="ECO:0000256" key="18">
    <source>
        <dbReference type="ARBA" id="ARBA00044346"/>
    </source>
</evidence>
<evidence type="ECO:0000313" key="20">
    <source>
        <dbReference type="EMBL" id="CCH62588.1"/>
    </source>
</evidence>
<evidence type="ECO:0000256" key="10">
    <source>
        <dbReference type="ARBA" id="ARBA00022829"/>
    </source>
</evidence>
<evidence type="ECO:0000256" key="13">
    <source>
        <dbReference type="ARBA" id="ARBA00023212"/>
    </source>
</evidence>
<keyword evidence="7" id="KW-0132">Cell division</keyword>
<evidence type="ECO:0000313" key="21">
    <source>
        <dbReference type="Proteomes" id="UP000002866"/>
    </source>
</evidence>
<evidence type="ECO:0000256" key="8">
    <source>
        <dbReference type="ARBA" id="ARBA00022701"/>
    </source>
</evidence>
<reference evidence="20 21" key="1">
    <citation type="journal article" date="2011" name="Proc. Natl. Acad. Sci. U.S.A.">
        <title>Evolutionary erosion of yeast sex chromosomes by mating-type switching accidents.</title>
        <authorList>
            <person name="Gordon J.L."/>
            <person name="Armisen D."/>
            <person name="Proux-Wera E."/>
            <person name="Oheigeartaigh S.S."/>
            <person name="Byrne K.P."/>
            <person name="Wolfe K.H."/>
        </authorList>
    </citation>
    <scope>NUCLEOTIDE SEQUENCE [LARGE SCALE GENOMIC DNA]</scope>
    <source>
        <strain evidence="21">ATCC 34711 / CBS 6284 / DSM 70876 / NBRC 10599 / NRRL Y-10934 / UCD 77-7</strain>
    </source>
</reference>
<dbReference type="STRING" id="1071380.I2H886"/>
<dbReference type="EMBL" id="HE806323">
    <property type="protein sequence ID" value="CCH62588.1"/>
    <property type="molecule type" value="Genomic_DNA"/>
</dbReference>
<evidence type="ECO:0000256" key="12">
    <source>
        <dbReference type="ARBA" id="ARBA00023054"/>
    </source>
</evidence>
<keyword evidence="10" id="KW-0159">Chromosome partition</keyword>
<keyword evidence="6" id="KW-0963">Cytoplasm</keyword>
<keyword evidence="12 19" id="KW-0175">Coiled coil</keyword>
<organism evidence="20 21">
    <name type="scientific">Henningerozyma blattae (strain ATCC 34711 / CBS 6284 / DSM 70876 / NBRC 10599 / NRRL Y-10934 / UCD 77-7)</name>
    <name type="common">Yeast</name>
    <name type="synonym">Tetrapisispora blattae</name>
    <dbReference type="NCBI Taxonomy" id="1071380"/>
    <lineage>
        <taxon>Eukaryota</taxon>
        <taxon>Fungi</taxon>
        <taxon>Dikarya</taxon>
        <taxon>Ascomycota</taxon>
        <taxon>Saccharomycotina</taxon>
        <taxon>Saccharomycetes</taxon>
        <taxon>Saccharomycetales</taxon>
        <taxon>Saccharomycetaceae</taxon>
        <taxon>Henningerozyma</taxon>
    </lineage>
</organism>
<dbReference type="OrthoDB" id="10016597at2759"/>
<evidence type="ECO:0000256" key="5">
    <source>
        <dbReference type="ARBA" id="ARBA00022454"/>
    </source>
</evidence>
<proteinExistence type="inferred from homology"/>
<keyword evidence="8" id="KW-0493">Microtubule</keyword>
<accession>I2H886</accession>
<evidence type="ECO:0000256" key="14">
    <source>
        <dbReference type="ARBA" id="ARBA00023242"/>
    </source>
</evidence>
<evidence type="ECO:0000256" key="19">
    <source>
        <dbReference type="SAM" id="Coils"/>
    </source>
</evidence>
<comment type="similarity">
    <text evidence="4">Belongs to the DASH complex SPC34 family.</text>
</comment>
<dbReference type="HOGENOM" id="CLU_970457_0_0_1"/>
<keyword evidence="14" id="KW-0539">Nucleus</keyword>
<name>I2H886_HENB6</name>
<evidence type="ECO:0000256" key="4">
    <source>
        <dbReference type="ARBA" id="ARBA00008491"/>
    </source>
</evidence>
<sequence>MEESLDLCLQELQSSSESLNNIHFKPPGIFHNALTRLLSPNTTKQEAIPFTKVIRDRDPEEEDNLFSYNKKRRIPARTDGEKGILDYLRDREITFKGNPTENIPLVHVPNEIYLRQNDARWRKENKLSHSWLYQPNDSQHSQTNFTTQGSIGMTKSHTDRGVLERLFTKYSNDTQMIQLLKALQSGSITVGTTDNISPSKNNRRKTMFVEDFQTESLFLVLEEVTSQFPSEENRVKYQTLWEEYSTLTQQVTSLKEDIEYQTYRLNNTNTNNHASSPPSKSVADMIAKEEREIERLQTELNEKKLR</sequence>
<feature type="coiled-coil region" evidence="19">
    <location>
        <begin position="279"/>
        <end position="306"/>
    </location>
</feature>
<dbReference type="FunCoup" id="I2H886">
    <property type="interactions" value="43"/>
</dbReference>
<dbReference type="AlphaFoldDB" id="I2H886"/>
<keyword evidence="11" id="KW-0995">Kinetochore</keyword>
<dbReference type="GO" id="GO:0042729">
    <property type="term" value="C:DASH complex"/>
    <property type="evidence" value="ECO:0007669"/>
    <property type="project" value="InterPro"/>
</dbReference>
<dbReference type="GO" id="GO:0051301">
    <property type="term" value="P:cell division"/>
    <property type="evidence" value="ECO:0007669"/>
    <property type="project" value="UniProtKB-KW"/>
</dbReference>
<evidence type="ECO:0000256" key="3">
    <source>
        <dbReference type="ARBA" id="ARBA00004629"/>
    </source>
</evidence>
<dbReference type="RefSeq" id="XP_004182107.1">
    <property type="nucleotide sequence ID" value="XM_004182059.1"/>
</dbReference>
<protein>
    <recommendedName>
        <fullName evidence="17">DASH complex subunit SPC34</fullName>
    </recommendedName>
    <alternativeName>
        <fullName evidence="18">Outer kinetochore protein SPC34</fullName>
    </alternativeName>
</protein>
<dbReference type="KEGG" id="tbl:TBLA_0H03070"/>
<keyword evidence="13" id="KW-0206">Cytoskeleton</keyword>
<evidence type="ECO:0000256" key="11">
    <source>
        <dbReference type="ARBA" id="ARBA00022838"/>
    </source>
</evidence>
<comment type="subcellular location">
    <subcellularLocation>
        <location evidence="3">Chromosome</location>
        <location evidence="3">Centromere</location>
        <location evidence="3">Kinetochore</location>
    </subcellularLocation>
    <subcellularLocation>
        <location evidence="2">Cytoplasm</location>
        <location evidence="2">Cytoskeleton</location>
        <location evidence="2">Spindle</location>
    </subcellularLocation>
    <subcellularLocation>
        <location evidence="1">Nucleus</location>
    </subcellularLocation>
</comment>
<keyword evidence="5" id="KW-0158">Chromosome</keyword>
<keyword evidence="21" id="KW-1185">Reference proteome</keyword>
<dbReference type="GO" id="GO:0005876">
    <property type="term" value="C:spindle microtubule"/>
    <property type="evidence" value="ECO:0007669"/>
    <property type="project" value="InterPro"/>
</dbReference>
<evidence type="ECO:0000256" key="6">
    <source>
        <dbReference type="ARBA" id="ARBA00022490"/>
    </source>
</evidence>
<keyword evidence="16" id="KW-0137">Centromere</keyword>